<evidence type="ECO:0008006" key="3">
    <source>
        <dbReference type="Google" id="ProtNLM"/>
    </source>
</evidence>
<name>A0A8A1MPD7_AJECA</name>
<dbReference type="VEuPathDB" id="FungiDB:I7I51_07350"/>
<organism evidence="1 2">
    <name type="scientific">Ajellomyces capsulatus</name>
    <name type="common">Darling's disease fungus</name>
    <name type="synonym">Histoplasma capsulatum</name>
    <dbReference type="NCBI Taxonomy" id="5037"/>
    <lineage>
        <taxon>Eukaryota</taxon>
        <taxon>Fungi</taxon>
        <taxon>Dikarya</taxon>
        <taxon>Ascomycota</taxon>
        <taxon>Pezizomycotina</taxon>
        <taxon>Eurotiomycetes</taxon>
        <taxon>Eurotiomycetidae</taxon>
        <taxon>Onygenales</taxon>
        <taxon>Ajellomycetaceae</taxon>
        <taxon>Histoplasma</taxon>
    </lineage>
</organism>
<dbReference type="Pfam" id="PF04749">
    <property type="entry name" value="PLAC8"/>
    <property type="match status" value="1"/>
</dbReference>
<protein>
    <recommendedName>
        <fullName evidence="3">PLAC8 family protein</fullName>
    </recommendedName>
</protein>
<dbReference type="EMBL" id="CP069115">
    <property type="protein sequence ID" value="QSS66493.1"/>
    <property type="molecule type" value="Genomic_DNA"/>
</dbReference>
<reference evidence="1" key="1">
    <citation type="submission" date="2021-01" db="EMBL/GenBank/DDBJ databases">
        <title>Chromosome-level genome assembly of a human fungal pathogen reveals clustering of transcriptionally co-regulated genes.</title>
        <authorList>
            <person name="Voorhies M."/>
            <person name="Cohen S."/>
            <person name="Shea T.P."/>
            <person name="Petrus S."/>
            <person name="Munoz J.F."/>
            <person name="Poplawski S."/>
            <person name="Goldman W.E."/>
            <person name="Michael T."/>
            <person name="Cuomo C.A."/>
            <person name="Sil A."/>
            <person name="Beyhan S."/>
        </authorList>
    </citation>
    <scope>NUCLEOTIDE SEQUENCE</scope>
    <source>
        <strain evidence="1">WU24</strain>
    </source>
</reference>
<evidence type="ECO:0000313" key="2">
    <source>
        <dbReference type="Proteomes" id="UP000663671"/>
    </source>
</evidence>
<gene>
    <name evidence="1" type="ORF">I7I51_07350</name>
</gene>
<dbReference type="Proteomes" id="UP000663671">
    <property type="component" value="Chromosome 3"/>
</dbReference>
<evidence type="ECO:0000313" key="1">
    <source>
        <dbReference type="EMBL" id="QSS66493.1"/>
    </source>
</evidence>
<dbReference type="InterPro" id="IPR006461">
    <property type="entry name" value="PLAC_motif_containing"/>
</dbReference>
<accession>A0A8A1MPD7</accession>
<sequence>MRSRFNIEGTCIGDWCGAICCPCCTLVQEEKEMVQRVMEQGYQPVIDMKRTNQSQGG</sequence>
<dbReference type="AlphaFoldDB" id="A0A8A1MPD7"/>
<dbReference type="OrthoDB" id="1045822at2759"/>
<proteinExistence type="predicted"/>